<evidence type="ECO:0000256" key="1">
    <source>
        <dbReference type="ARBA" id="ARBA00022630"/>
    </source>
</evidence>
<reference evidence="8 9" key="1">
    <citation type="journal article" date="2013" name="Stand. Genomic Sci.">
        <title>Genomic Encyclopedia of Type Strains, Phase I: The one thousand microbial genomes (KMG-I) project.</title>
        <authorList>
            <person name="Kyrpides N.C."/>
            <person name="Woyke T."/>
            <person name="Eisen J.A."/>
            <person name="Garrity G."/>
            <person name="Lilburn T.G."/>
            <person name="Beck B.J."/>
            <person name="Whitman W.B."/>
            <person name="Hugenholtz P."/>
            <person name="Klenk H.P."/>
        </authorList>
    </citation>
    <scope>NUCLEOTIDE SEQUENCE [LARGE SCALE GENOMIC DNA]</scope>
    <source>
        <strain evidence="8 9">DSM 45044</strain>
    </source>
</reference>
<keyword evidence="8" id="KW-0456">Lyase</keyword>
<feature type="binding site" evidence="4">
    <location>
        <begin position="226"/>
        <end position="230"/>
    </location>
    <ligand>
        <name>FAD</name>
        <dbReference type="ChEBI" id="CHEBI:57692"/>
    </ligand>
</feature>
<dbReference type="GO" id="GO:0006139">
    <property type="term" value="P:nucleobase-containing compound metabolic process"/>
    <property type="evidence" value="ECO:0007669"/>
    <property type="project" value="UniProtKB-ARBA"/>
</dbReference>
<dbReference type="Gene3D" id="1.10.579.10">
    <property type="entry name" value="DNA Cyclobutane Dipyrimidine Photolyase, subunit A, domain 3"/>
    <property type="match status" value="1"/>
</dbReference>
<dbReference type="InterPro" id="IPR036155">
    <property type="entry name" value="Crypto/Photolyase_N_sf"/>
</dbReference>
<dbReference type="Pfam" id="PF00875">
    <property type="entry name" value="DNA_photolyase"/>
    <property type="match status" value="1"/>
</dbReference>
<dbReference type="InterPro" id="IPR002081">
    <property type="entry name" value="Cryptochrome/DNA_photolyase_1"/>
</dbReference>
<feature type="binding site" evidence="4">
    <location>
        <begin position="256"/>
        <end position="263"/>
    </location>
    <ligand>
        <name>FAD</name>
        <dbReference type="ChEBI" id="CHEBI:57692"/>
    </ligand>
</feature>
<dbReference type="Pfam" id="PF03441">
    <property type="entry name" value="FAD_binding_7"/>
    <property type="match status" value="1"/>
</dbReference>
<protein>
    <submittedName>
        <fullName evidence="8">Deoxyribodipyrimidine photo-lyase</fullName>
    </submittedName>
</protein>
<feature type="binding site" evidence="4">
    <location>
        <begin position="351"/>
        <end position="353"/>
    </location>
    <ligand>
        <name>FAD</name>
        <dbReference type="ChEBI" id="CHEBI:57692"/>
    </ligand>
</feature>
<evidence type="ECO:0000256" key="5">
    <source>
        <dbReference type="PIRSR" id="PIRSR602081-2"/>
    </source>
</evidence>
<proteinExistence type="inferred from homology"/>
<dbReference type="OrthoDB" id="9772484at2"/>
<keyword evidence="1 4" id="KW-0285">Flavoprotein</keyword>
<dbReference type="EMBL" id="VLLL01000011">
    <property type="protein sequence ID" value="TWJ07565.1"/>
    <property type="molecule type" value="Genomic_DNA"/>
</dbReference>
<dbReference type="InterPro" id="IPR036134">
    <property type="entry name" value="Crypto/Photolyase_FAD-like_sf"/>
</dbReference>
<dbReference type="Proteomes" id="UP000321617">
    <property type="component" value="Unassembled WGS sequence"/>
</dbReference>
<dbReference type="SUPFAM" id="SSF48173">
    <property type="entry name" value="Cryptochrome/photolyase FAD-binding domain"/>
    <property type="match status" value="1"/>
</dbReference>
<dbReference type="InterPro" id="IPR018394">
    <property type="entry name" value="DNA_photolyase_1_CS_C"/>
</dbReference>
<dbReference type="GO" id="GO:0006950">
    <property type="term" value="P:response to stress"/>
    <property type="evidence" value="ECO:0007669"/>
    <property type="project" value="UniProtKB-ARBA"/>
</dbReference>
<evidence type="ECO:0000256" key="4">
    <source>
        <dbReference type="PIRSR" id="PIRSR602081-1"/>
    </source>
</evidence>
<comment type="cofactor">
    <cofactor evidence="4">
        <name>FAD</name>
        <dbReference type="ChEBI" id="CHEBI:57692"/>
    </cofactor>
    <text evidence="4">Binds 1 FAD per subunit.</text>
</comment>
<accession>A0A562UPL9</accession>
<dbReference type="PANTHER" id="PTHR11455:SF9">
    <property type="entry name" value="CRYPTOCHROME CIRCADIAN CLOCK 5 ISOFORM X1"/>
    <property type="match status" value="1"/>
</dbReference>
<dbReference type="AlphaFoldDB" id="A0A562UPL9"/>
<dbReference type="PROSITE" id="PS51645">
    <property type="entry name" value="PHR_CRY_ALPHA_BETA"/>
    <property type="match status" value="1"/>
</dbReference>
<evidence type="ECO:0000313" key="8">
    <source>
        <dbReference type="EMBL" id="TWJ07565.1"/>
    </source>
</evidence>
<dbReference type="InterPro" id="IPR005101">
    <property type="entry name" value="Cryptochr/Photolyase_FAD-bd"/>
</dbReference>
<feature type="domain" description="Photolyase/cryptochrome alpha/beta" evidence="7">
    <location>
        <begin position="2"/>
        <end position="127"/>
    </location>
</feature>
<dbReference type="InterPro" id="IPR014729">
    <property type="entry name" value="Rossmann-like_a/b/a_fold"/>
</dbReference>
<dbReference type="GO" id="GO:0071949">
    <property type="term" value="F:FAD binding"/>
    <property type="evidence" value="ECO:0007669"/>
    <property type="project" value="TreeGrafter"/>
</dbReference>
<dbReference type="Gene3D" id="3.40.50.620">
    <property type="entry name" value="HUPs"/>
    <property type="match status" value="1"/>
</dbReference>
<evidence type="ECO:0000259" key="7">
    <source>
        <dbReference type="PROSITE" id="PS51645"/>
    </source>
</evidence>
<organism evidence="8 9">
    <name type="scientific">Stackebrandtia albiflava</name>
    <dbReference type="NCBI Taxonomy" id="406432"/>
    <lineage>
        <taxon>Bacteria</taxon>
        <taxon>Bacillati</taxon>
        <taxon>Actinomycetota</taxon>
        <taxon>Actinomycetes</taxon>
        <taxon>Glycomycetales</taxon>
        <taxon>Glycomycetaceae</taxon>
        <taxon>Stackebrandtia</taxon>
    </lineage>
</organism>
<feature type="site" description="Electron transfer via tryptophanyl radical" evidence="5">
    <location>
        <position position="338"/>
    </location>
</feature>
<comment type="caution">
    <text evidence="8">The sequence shown here is derived from an EMBL/GenBank/DDBJ whole genome shotgun (WGS) entry which is preliminary data.</text>
</comment>
<dbReference type="PROSITE" id="PS00394">
    <property type="entry name" value="DNA_PHOTOLYASES_1_1"/>
    <property type="match status" value="1"/>
</dbReference>
<name>A0A562UPL9_9ACTN</name>
<gene>
    <name evidence="8" type="ORF">LX16_5051</name>
</gene>
<dbReference type="InterPro" id="IPR006050">
    <property type="entry name" value="DNA_photolyase_N"/>
</dbReference>
<keyword evidence="9" id="KW-1185">Reference proteome</keyword>
<dbReference type="GO" id="GO:0003904">
    <property type="term" value="F:deoxyribodipyrimidine photo-lyase activity"/>
    <property type="evidence" value="ECO:0007669"/>
    <property type="project" value="TreeGrafter"/>
</dbReference>
<dbReference type="GO" id="GO:0009416">
    <property type="term" value="P:response to light stimulus"/>
    <property type="evidence" value="ECO:0007669"/>
    <property type="project" value="TreeGrafter"/>
</dbReference>
<feature type="site" description="Electron transfer via tryptophanyl radical" evidence="5">
    <location>
        <position position="361"/>
    </location>
</feature>
<keyword evidence="2 4" id="KW-0274">FAD</keyword>
<dbReference type="Gene3D" id="1.25.40.80">
    <property type="match status" value="1"/>
</dbReference>
<comment type="similarity">
    <text evidence="6">Belongs to the DNA photolyase family.</text>
</comment>
<feature type="binding site" evidence="4">
    <location>
        <position position="214"/>
    </location>
    <ligand>
        <name>FAD</name>
        <dbReference type="ChEBI" id="CHEBI:57692"/>
    </ligand>
</feature>
<keyword evidence="3 6" id="KW-0157">Chromophore</keyword>
<dbReference type="PANTHER" id="PTHR11455">
    <property type="entry name" value="CRYPTOCHROME"/>
    <property type="match status" value="1"/>
</dbReference>
<dbReference type="GO" id="GO:0003677">
    <property type="term" value="F:DNA binding"/>
    <property type="evidence" value="ECO:0007669"/>
    <property type="project" value="TreeGrafter"/>
</dbReference>
<dbReference type="PRINTS" id="PR00147">
    <property type="entry name" value="DNAPHOTLYASE"/>
</dbReference>
<evidence type="ECO:0000313" key="9">
    <source>
        <dbReference type="Proteomes" id="UP000321617"/>
    </source>
</evidence>
<sequence length="402" mass="45726">MRTVVVLFTRDLRTTDNPALEAACRHSDRVVPLFVADPALDVPANRRRFLTESLADLRDRLRALGGDLAVRVGDPVEETMRMCRRHEATGVAMTDDHSGYARRRHERLAAACESARIPLRAFPGATVVPPGDVRPTGGGDHYRVFTPYWRAWSSVTWRDVAAEPDRVRLPDGFAGDDPVAVLGHTSPESPRQRTGGETEALRRWDDWVPGSADYADRHDDLAGDRTSRMSAYLHFGCVSARMLAGDDRSPEALVRQLCWRDFFQQVLAAFPRLNRDDYRPRPGDWNDDPDELDAWRHGETGVPIVDAGMRQLLAEGWMHNRARMITASYLTKDLRIDWREGAHWFDRWLIDADVANNYGNWQWMAGTGNDSRPNRKLGMRRQTERFDPGHEYIDRWTGSGPV</sequence>
<evidence type="ECO:0000256" key="2">
    <source>
        <dbReference type="ARBA" id="ARBA00022827"/>
    </source>
</evidence>
<feature type="site" description="Electron transfer via tryptophanyl radical" evidence="5">
    <location>
        <position position="285"/>
    </location>
</feature>
<dbReference type="SUPFAM" id="SSF52425">
    <property type="entry name" value="Cryptochrome/photolyase, N-terminal domain"/>
    <property type="match status" value="1"/>
</dbReference>
<evidence type="ECO:0000256" key="3">
    <source>
        <dbReference type="ARBA" id="ARBA00022991"/>
    </source>
</evidence>
<evidence type="ECO:0000256" key="6">
    <source>
        <dbReference type="RuleBase" id="RU004182"/>
    </source>
</evidence>
<dbReference type="RefSeq" id="WP_147144319.1">
    <property type="nucleotide sequence ID" value="NZ_BAABIJ010000007.1"/>
</dbReference>